<evidence type="ECO:0000313" key="2">
    <source>
        <dbReference type="EMBL" id="CAB4222194.1"/>
    </source>
</evidence>
<accession>A0A6J5T5R7</accession>
<proteinExistence type="predicted"/>
<keyword evidence="1" id="KW-0472">Membrane</keyword>
<keyword evidence="1" id="KW-0812">Transmembrane</keyword>
<organism evidence="2">
    <name type="scientific">uncultured Caudovirales phage</name>
    <dbReference type="NCBI Taxonomy" id="2100421"/>
    <lineage>
        <taxon>Viruses</taxon>
        <taxon>Duplodnaviria</taxon>
        <taxon>Heunggongvirae</taxon>
        <taxon>Uroviricota</taxon>
        <taxon>Caudoviricetes</taxon>
        <taxon>Peduoviridae</taxon>
        <taxon>Maltschvirus</taxon>
        <taxon>Maltschvirus maltsch</taxon>
    </lineage>
</organism>
<gene>
    <name evidence="2" type="ORF">UFOVP1655_52</name>
</gene>
<evidence type="ECO:0000256" key="1">
    <source>
        <dbReference type="SAM" id="Phobius"/>
    </source>
</evidence>
<sequence>MKRYTNGLFGNMKESKTGEWVSYSLFESERLLLEDLAASRLDIIQERNSTIILKQKEIEEIHIKYQGLLDSMNNQNMSLQGFVGGQDNTINKLEAINKKLNIQSKFSDIKHDIFIFSAVLNAILSLALAAMYFGGV</sequence>
<feature type="transmembrane region" description="Helical" evidence="1">
    <location>
        <begin position="113"/>
        <end position="133"/>
    </location>
</feature>
<reference evidence="2" key="1">
    <citation type="submission" date="2020-05" db="EMBL/GenBank/DDBJ databases">
        <authorList>
            <person name="Chiriac C."/>
            <person name="Salcher M."/>
            <person name="Ghai R."/>
            <person name="Kavagutti S V."/>
        </authorList>
    </citation>
    <scope>NUCLEOTIDE SEQUENCE</scope>
</reference>
<name>A0A6J5T5R7_9CAUD</name>
<keyword evidence="1" id="KW-1133">Transmembrane helix</keyword>
<dbReference type="EMBL" id="LR797523">
    <property type="protein sequence ID" value="CAB4222194.1"/>
    <property type="molecule type" value="Genomic_DNA"/>
</dbReference>
<protein>
    <submittedName>
        <fullName evidence="2">Uncharacterized protein</fullName>
    </submittedName>
</protein>